<keyword evidence="2" id="KW-0472">Membrane</keyword>
<evidence type="ECO:0008006" key="5">
    <source>
        <dbReference type="Google" id="ProtNLM"/>
    </source>
</evidence>
<comment type="caution">
    <text evidence="3">The sequence shown here is derived from an EMBL/GenBank/DDBJ whole genome shotgun (WGS) entry which is preliminary data.</text>
</comment>
<feature type="coiled-coil region" evidence="1">
    <location>
        <begin position="59"/>
        <end position="105"/>
    </location>
</feature>
<evidence type="ECO:0000313" key="3">
    <source>
        <dbReference type="EMBL" id="RUO18080.1"/>
    </source>
</evidence>
<reference evidence="3 4" key="1">
    <citation type="journal article" date="2011" name="Front. Microbiol.">
        <title>Genomic signatures of strain selection and enhancement in Bacillus atrophaeus var. globigii, a historical biowarfare simulant.</title>
        <authorList>
            <person name="Gibbons H.S."/>
            <person name="Broomall S.M."/>
            <person name="McNew L.A."/>
            <person name="Daligault H."/>
            <person name="Chapman C."/>
            <person name="Bruce D."/>
            <person name="Karavis M."/>
            <person name="Krepps M."/>
            <person name="McGregor P.A."/>
            <person name="Hong C."/>
            <person name="Park K.H."/>
            <person name="Akmal A."/>
            <person name="Feldman A."/>
            <person name="Lin J.S."/>
            <person name="Chang W.E."/>
            <person name="Higgs B.W."/>
            <person name="Demirev P."/>
            <person name="Lindquist J."/>
            <person name="Liem A."/>
            <person name="Fochler E."/>
            <person name="Read T.D."/>
            <person name="Tapia R."/>
            <person name="Johnson S."/>
            <person name="Bishop-Lilly K.A."/>
            <person name="Detter C."/>
            <person name="Han C."/>
            <person name="Sozhamannan S."/>
            <person name="Rosenzweig C.N."/>
            <person name="Skowronski E.W."/>
        </authorList>
    </citation>
    <scope>NUCLEOTIDE SEQUENCE [LARGE SCALE GENOMIC DNA]</scope>
    <source>
        <strain evidence="3 4">AK5</strain>
    </source>
</reference>
<keyword evidence="2" id="KW-1133">Transmembrane helix</keyword>
<dbReference type="InterPro" id="IPR007690">
    <property type="entry name" value="T2SS_GspM"/>
</dbReference>
<dbReference type="Proteomes" id="UP000288212">
    <property type="component" value="Unassembled WGS sequence"/>
</dbReference>
<dbReference type="GO" id="GO:0015627">
    <property type="term" value="C:type II protein secretion system complex"/>
    <property type="evidence" value="ECO:0007669"/>
    <property type="project" value="InterPro"/>
</dbReference>
<dbReference type="RefSeq" id="WP_126794589.1">
    <property type="nucleotide sequence ID" value="NZ_PIPI01000012.1"/>
</dbReference>
<protein>
    <recommendedName>
        <fullName evidence="5">MSHA biogenesis protein MshJ</fullName>
    </recommendedName>
</protein>
<feature type="transmembrane region" description="Helical" evidence="2">
    <location>
        <begin position="26"/>
        <end position="45"/>
    </location>
</feature>
<dbReference type="EMBL" id="PIPI01000012">
    <property type="protein sequence ID" value="RUO18080.1"/>
    <property type="molecule type" value="Genomic_DNA"/>
</dbReference>
<evidence type="ECO:0000256" key="2">
    <source>
        <dbReference type="SAM" id="Phobius"/>
    </source>
</evidence>
<dbReference type="OrthoDB" id="9151209at2"/>
<name>A0A432VPL4_9GAMM</name>
<accession>A0A432VPL4</accession>
<keyword evidence="2" id="KW-0812">Transmembrane</keyword>
<evidence type="ECO:0000313" key="4">
    <source>
        <dbReference type="Proteomes" id="UP000288212"/>
    </source>
</evidence>
<dbReference type="AlphaFoldDB" id="A0A432VPL4"/>
<keyword evidence="4" id="KW-1185">Reference proteome</keyword>
<dbReference type="GO" id="GO:0015628">
    <property type="term" value="P:protein secretion by the type II secretion system"/>
    <property type="evidence" value="ECO:0007669"/>
    <property type="project" value="InterPro"/>
</dbReference>
<dbReference type="Pfam" id="PF04612">
    <property type="entry name" value="T2SSM"/>
    <property type="match status" value="1"/>
</dbReference>
<sequence length="221" mass="26203">MARIYFKQITKKGQNWFGEKPTREQWIIAILAIGGIAWLMYILLIEPMSVKYAENERRLAQINTTSAQYDREIAQLRERLNVNPNRELEQQERQLTMQAERLQREIDGVVQFNDPEVLVEWMQRMLEGAGGRRGSGLVALTSFTVHPPQPFLENRVDARVYRHNVEVTVEGRYFQIRDYLNTLQELPYGAYWEGIQYDVDQYPNGRVTLRMYTLTQERMRR</sequence>
<evidence type="ECO:0000256" key="1">
    <source>
        <dbReference type="SAM" id="Coils"/>
    </source>
</evidence>
<keyword evidence="1" id="KW-0175">Coiled coil</keyword>
<organism evidence="3 4">
    <name type="scientific">Aliidiomarina haloalkalitolerans</name>
    <dbReference type="NCBI Taxonomy" id="859059"/>
    <lineage>
        <taxon>Bacteria</taxon>
        <taxon>Pseudomonadati</taxon>
        <taxon>Pseudomonadota</taxon>
        <taxon>Gammaproteobacteria</taxon>
        <taxon>Alteromonadales</taxon>
        <taxon>Idiomarinaceae</taxon>
        <taxon>Aliidiomarina</taxon>
    </lineage>
</organism>
<proteinExistence type="predicted"/>
<gene>
    <name evidence="3" type="ORF">CWE06_11945</name>
</gene>